<keyword evidence="4 6" id="KW-0949">S-adenosyl-L-methionine</keyword>
<evidence type="ECO:0000256" key="7">
    <source>
        <dbReference type="SAM" id="Phobius"/>
    </source>
</evidence>
<evidence type="ECO:0000259" key="8">
    <source>
        <dbReference type="Pfam" id="PF13649"/>
    </source>
</evidence>
<evidence type="ECO:0000256" key="4">
    <source>
        <dbReference type="ARBA" id="ARBA00022691"/>
    </source>
</evidence>
<gene>
    <name evidence="10" type="ORF">g.53775</name>
</gene>
<evidence type="ECO:0000313" key="10">
    <source>
        <dbReference type="EMBL" id="JAT13107.1"/>
    </source>
</evidence>
<reference evidence="10" key="1">
    <citation type="submission" date="2015-11" db="EMBL/GenBank/DDBJ databases">
        <title>De novo transcriptome assembly of four potential Pierce s Disease insect vectors from Arizona vineyards.</title>
        <authorList>
            <person name="Tassone E.E."/>
        </authorList>
    </citation>
    <scope>NUCLEOTIDE SEQUENCE</scope>
</reference>
<dbReference type="Pfam" id="PF13649">
    <property type="entry name" value="Methyltransf_25"/>
    <property type="match status" value="1"/>
</dbReference>
<dbReference type="Gene3D" id="2.70.160.11">
    <property type="entry name" value="Hnrnp arginine n-methyltransferase1"/>
    <property type="match status" value="1"/>
</dbReference>
<feature type="domain" description="Protein arginine N-methyltransferase" evidence="9">
    <location>
        <begin position="267"/>
        <end position="429"/>
    </location>
</feature>
<dbReference type="FunFam" id="2.70.160.11:FF:000001">
    <property type="entry name" value="Blast:Protein arginine N-methyltransferase 1"/>
    <property type="match status" value="1"/>
</dbReference>
<dbReference type="GO" id="GO:0042054">
    <property type="term" value="F:histone methyltransferase activity"/>
    <property type="evidence" value="ECO:0007669"/>
    <property type="project" value="TreeGrafter"/>
</dbReference>
<feature type="non-terminal residue" evidence="10">
    <location>
        <position position="442"/>
    </location>
</feature>
<dbReference type="GO" id="GO:0035241">
    <property type="term" value="F:protein-arginine omega-N monomethyltransferase activity"/>
    <property type="evidence" value="ECO:0007669"/>
    <property type="project" value="TreeGrafter"/>
</dbReference>
<dbReference type="Gene3D" id="3.40.50.150">
    <property type="entry name" value="Vaccinia Virus protein VP39"/>
    <property type="match status" value="1"/>
</dbReference>
<proteinExistence type="predicted"/>
<keyword evidence="3 6" id="KW-0808">Transferase</keyword>
<dbReference type="AlphaFoldDB" id="A0A1B6KNU7"/>
<evidence type="ECO:0000256" key="6">
    <source>
        <dbReference type="PROSITE-ProRule" id="PRU01015"/>
    </source>
</evidence>
<dbReference type="SUPFAM" id="SSF53335">
    <property type="entry name" value="S-adenosyl-L-methionine-dependent methyltransferases"/>
    <property type="match status" value="1"/>
</dbReference>
<evidence type="ECO:0000256" key="5">
    <source>
        <dbReference type="ARBA" id="ARBA00049303"/>
    </source>
</evidence>
<feature type="domain" description="Methyltransferase" evidence="8">
    <location>
        <begin position="163"/>
        <end position="262"/>
    </location>
</feature>
<accession>A0A1B6KNU7</accession>
<organism evidence="10">
    <name type="scientific">Graphocephala atropunctata</name>
    <dbReference type="NCBI Taxonomy" id="36148"/>
    <lineage>
        <taxon>Eukaryota</taxon>
        <taxon>Metazoa</taxon>
        <taxon>Ecdysozoa</taxon>
        <taxon>Arthropoda</taxon>
        <taxon>Hexapoda</taxon>
        <taxon>Insecta</taxon>
        <taxon>Pterygota</taxon>
        <taxon>Neoptera</taxon>
        <taxon>Paraneoptera</taxon>
        <taxon>Hemiptera</taxon>
        <taxon>Auchenorrhyncha</taxon>
        <taxon>Membracoidea</taxon>
        <taxon>Cicadellidae</taxon>
        <taxon>Cicadellinae</taxon>
        <taxon>Cicadellini</taxon>
        <taxon>Graphocephala</taxon>
    </lineage>
</organism>
<dbReference type="GO" id="GO:0005634">
    <property type="term" value="C:nucleus"/>
    <property type="evidence" value="ECO:0007669"/>
    <property type="project" value="TreeGrafter"/>
</dbReference>
<comment type="catalytic activity">
    <reaction evidence="5">
        <text>L-arginyl-[protein] + S-adenosyl-L-methionine = N(omega)-methyl-L-arginyl-[protein] + S-adenosyl-L-homocysteine + H(+)</text>
        <dbReference type="Rhea" id="RHEA:48100"/>
        <dbReference type="Rhea" id="RHEA-COMP:10532"/>
        <dbReference type="Rhea" id="RHEA-COMP:11990"/>
        <dbReference type="ChEBI" id="CHEBI:15378"/>
        <dbReference type="ChEBI" id="CHEBI:29965"/>
        <dbReference type="ChEBI" id="CHEBI:57856"/>
        <dbReference type="ChEBI" id="CHEBI:59789"/>
        <dbReference type="ChEBI" id="CHEBI:65280"/>
    </reaction>
    <physiologicalReaction direction="left-to-right" evidence="5">
        <dbReference type="Rhea" id="RHEA:48101"/>
    </physiologicalReaction>
</comment>
<dbReference type="EMBL" id="GEBQ01026870">
    <property type="protein sequence ID" value="JAT13107.1"/>
    <property type="molecule type" value="Transcribed_RNA"/>
</dbReference>
<dbReference type="PROSITE" id="PS51678">
    <property type="entry name" value="SAM_MT_PRMT"/>
    <property type="match status" value="1"/>
</dbReference>
<evidence type="ECO:0000256" key="3">
    <source>
        <dbReference type="ARBA" id="ARBA00022679"/>
    </source>
</evidence>
<dbReference type="GO" id="GO:0032259">
    <property type="term" value="P:methylation"/>
    <property type="evidence" value="ECO:0007669"/>
    <property type="project" value="UniProtKB-KW"/>
</dbReference>
<dbReference type="GO" id="GO:0035242">
    <property type="term" value="F:protein-arginine omega-N asymmetric methyltransferase activity"/>
    <property type="evidence" value="ECO:0007669"/>
    <property type="project" value="UniProtKB-EC"/>
</dbReference>
<dbReference type="FunFam" id="3.40.50.150:FF:000003">
    <property type="entry name" value="Blast:Protein arginine N-methyltransferase 1"/>
    <property type="match status" value="1"/>
</dbReference>
<dbReference type="InterPro" id="IPR055135">
    <property type="entry name" value="PRMT_dom"/>
</dbReference>
<evidence type="ECO:0000256" key="2">
    <source>
        <dbReference type="ARBA" id="ARBA00022603"/>
    </source>
</evidence>
<evidence type="ECO:0000259" key="9">
    <source>
        <dbReference type="Pfam" id="PF22528"/>
    </source>
</evidence>
<keyword evidence="7" id="KW-0472">Membrane</keyword>
<name>A0A1B6KNU7_9HEMI</name>
<keyword evidence="2 6" id="KW-0489">Methyltransferase</keyword>
<dbReference type="InterPro" id="IPR029063">
    <property type="entry name" value="SAM-dependent_MTases_sf"/>
</dbReference>
<keyword evidence="7" id="KW-0812">Transmembrane</keyword>
<feature type="transmembrane region" description="Helical" evidence="7">
    <location>
        <begin position="12"/>
        <end position="31"/>
    </location>
</feature>
<dbReference type="CDD" id="cd02440">
    <property type="entry name" value="AdoMet_MTases"/>
    <property type="match status" value="1"/>
</dbReference>
<protein>
    <recommendedName>
        <fullName evidence="1">type I protein arginine methyltransferase</fullName>
        <ecNumber evidence="1">2.1.1.319</ecNumber>
    </recommendedName>
</protein>
<dbReference type="InterPro" id="IPR041698">
    <property type="entry name" value="Methyltransf_25"/>
</dbReference>
<dbReference type="InterPro" id="IPR025799">
    <property type="entry name" value="Arg_MeTrfase"/>
</dbReference>
<dbReference type="PANTHER" id="PTHR11006:SF122">
    <property type="entry name" value="ARGININE METHYLTRANSFERASE 8"/>
    <property type="match status" value="1"/>
</dbReference>
<sequence>MSLISLKTHQNCFLSLIFAISHVIFICIRIAKADDVCPFNNLLNEPLDLKEDSCPSSEINNVKISEEKCPFGQPMTDDASRSNGRHEKLTVAQVEAAACCKACKTRSPTTSTEYYYDINSKDYYFDSYAHFGIHEDMIKDEVRTNTYRQAIQDNPHLFKGKTVLDVGSGLGILSLFAAKAGAARVIGIEGSSIVELSKEIVRDNNMTGVVTIIKGQVEEIELPDGIEQVDVIISEWMGYCLLFESMLSTVIFARDKWLKPGGLMFPDNAAIYLTAIEDRIYKNDKILWWNNVYGFNMSAVKNVALSEPVVDLVDKKNVVTTSSRLKTFDLYKVKVEDMTFTAPFSVQARRPDYVHALVIFFSVEFLSCHTPTGFSTGPEAHYTHWKQTIFYLRDFIMIQEDEEISGYFSAKPNIKSRRDLDVRIVASFQGKLGNLREDNRYK</sequence>
<keyword evidence="7" id="KW-1133">Transmembrane helix</keyword>
<evidence type="ECO:0000256" key="1">
    <source>
        <dbReference type="ARBA" id="ARBA00011925"/>
    </source>
</evidence>
<dbReference type="Pfam" id="PF22528">
    <property type="entry name" value="PRMT_C"/>
    <property type="match status" value="1"/>
</dbReference>
<dbReference type="PANTHER" id="PTHR11006">
    <property type="entry name" value="PROTEIN ARGININE N-METHYLTRANSFERASE"/>
    <property type="match status" value="1"/>
</dbReference>
<dbReference type="EC" id="2.1.1.319" evidence="1"/>